<dbReference type="AlphaFoldDB" id="A0A6M3XLJ9"/>
<gene>
    <name evidence="2" type="ORF">TM448B01398_0008</name>
</gene>
<protein>
    <submittedName>
        <fullName evidence="2">Uncharacterized protein</fullName>
    </submittedName>
</protein>
<organism evidence="2">
    <name type="scientific">viral metagenome</name>
    <dbReference type="NCBI Taxonomy" id="1070528"/>
    <lineage>
        <taxon>unclassified sequences</taxon>
        <taxon>metagenomes</taxon>
        <taxon>organismal metagenomes</taxon>
    </lineage>
</organism>
<evidence type="ECO:0000313" key="2">
    <source>
        <dbReference type="EMBL" id="QJH98798.1"/>
    </source>
</evidence>
<proteinExistence type="predicted"/>
<reference evidence="2" key="1">
    <citation type="submission" date="2020-03" db="EMBL/GenBank/DDBJ databases">
        <title>The deep terrestrial virosphere.</title>
        <authorList>
            <person name="Holmfeldt K."/>
            <person name="Nilsson E."/>
            <person name="Simone D."/>
            <person name="Lopez-Fernandez M."/>
            <person name="Wu X."/>
            <person name="de Brujin I."/>
            <person name="Lundin D."/>
            <person name="Andersson A."/>
            <person name="Bertilsson S."/>
            <person name="Dopson M."/>
        </authorList>
    </citation>
    <scope>NUCLEOTIDE SEQUENCE</scope>
    <source>
        <strain evidence="2">TM448B01398</strain>
    </source>
</reference>
<sequence length="119" mass="13122">MTNINIDNRLTDYLEIIQDCINKRHAAKALEDEAKEIKEAADNVIQVVIAATGVDSFESDAGTYKLVTRTPTSFKKDVCKDLLLKAGVDSDIVVRVFEEATETKPPSSSMGFYPPKGKK</sequence>
<evidence type="ECO:0000256" key="1">
    <source>
        <dbReference type="SAM" id="Coils"/>
    </source>
</evidence>
<accession>A0A6M3XLJ9</accession>
<dbReference type="EMBL" id="MT144753">
    <property type="protein sequence ID" value="QJH98798.1"/>
    <property type="molecule type" value="Genomic_DNA"/>
</dbReference>
<keyword evidence="1" id="KW-0175">Coiled coil</keyword>
<feature type="coiled-coil region" evidence="1">
    <location>
        <begin position="20"/>
        <end position="47"/>
    </location>
</feature>
<name>A0A6M3XLJ9_9ZZZZ</name>